<feature type="domain" description="Tc1-like transposase DDE" evidence="1">
    <location>
        <begin position="215"/>
        <end position="280"/>
    </location>
</feature>
<dbReference type="EMBL" id="JAANIT010004506">
    <property type="protein sequence ID" value="KAG1532538.1"/>
    <property type="molecule type" value="Genomic_DNA"/>
</dbReference>
<sequence length="320" mass="36894">MPRRISSSKLNSVKLCLHNNEATAAIAAKSGVSDRTVRRLKATLKPDYIRPKGGRPKYTQNLRTNALCLKLRSGALKSISDVCSYLKSIGCSVSKWQAKRLMNELGFKATLKKSKPFLSDQHQKNRLKWCKKHQNWTADDWKKVIFSDETKINIFGTDSNPYTWKEDGAVSRPHHVKQTVRYGGGSLMMWGCMAAKGVGYACQIFDDYYGWKHKDVIFQHDNDPKHTSKHTKRWMKRKGIQLLQDWPAQSPDLNPIEHLWRHLKHKLHSYDNRAANVDELWQRVCKEWDSFTPDDVEPNYRSIPKRIKAVIKAGGGSNKY</sequence>
<dbReference type="Pfam" id="PF13358">
    <property type="entry name" value="DDE_3"/>
    <property type="match status" value="1"/>
</dbReference>
<reference evidence="2" key="1">
    <citation type="journal article" date="2020" name="Microb. Genom.">
        <title>Genetic diversity of clinical and environmental Mucorales isolates obtained from an investigation of mucormycosis cases among solid organ transplant recipients.</title>
        <authorList>
            <person name="Nguyen M.H."/>
            <person name="Kaul D."/>
            <person name="Muto C."/>
            <person name="Cheng S.J."/>
            <person name="Richter R.A."/>
            <person name="Bruno V.M."/>
            <person name="Liu G."/>
            <person name="Beyhan S."/>
            <person name="Sundermann A.J."/>
            <person name="Mounaud S."/>
            <person name="Pasculle A.W."/>
            <person name="Nierman W.C."/>
            <person name="Driscoll E."/>
            <person name="Cumbie R."/>
            <person name="Clancy C.J."/>
            <person name="Dupont C.L."/>
        </authorList>
    </citation>
    <scope>NUCLEOTIDE SEQUENCE</scope>
    <source>
        <strain evidence="2">GL16</strain>
    </source>
</reference>
<evidence type="ECO:0000313" key="2">
    <source>
        <dbReference type="EMBL" id="KAG1532538.1"/>
    </source>
</evidence>
<dbReference type="OMA" id="SHAIKCK"/>
<name>A0A9P6XUC6_RHIOR</name>
<dbReference type="PANTHER" id="PTHR23022">
    <property type="entry name" value="TRANSPOSABLE ELEMENT-RELATED"/>
    <property type="match status" value="1"/>
</dbReference>
<dbReference type="PANTHER" id="PTHR23022:SF135">
    <property type="entry name" value="SI:DKEY-77F5.3"/>
    <property type="match status" value="1"/>
</dbReference>
<dbReference type="InterPro" id="IPR012337">
    <property type="entry name" value="RNaseH-like_sf"/>
</dbReference>
<organism evidence="2 3">
    <name type="scientific">Rhizopus oryzae</name>
    <name type="common">Mucormycosis agent</name>
    <name type="synonym">Rhizopus arrhizus var. delemar</name>
    <dbReference type="NCBI Taxonomy" id="64495"/>
    <lineage>
        <taxon>Eukaryota</taxon>
        <taxon>Fungi</taxon>
        <taxon>Fungi incertae sedis</taxon>
        <taxon>Mucoromycota</taxon>
        <taxon>Mucoromycotina</taxon>
        <taxon>Mucoromycetes</taxon>
        <taxon>Mucorales</taxon>
        <taxon>Mucorineae</taxon>
        <taxon>Rhizopodaceae</taxon>
        <taxon>Rhizopus</taxon>
    </lineage>
</organism>
<protein>
    <recommendedName>
        <fullName evidence="1">Tc1-like transposase DDE domain-containing protein</fullName>
    </recommendedName>
</protein>
<dbReference type="InterPro" id="IPR052338">
    <property type="entry name" value="Transposase_5"/>
</dbReference>
<gene>
    <name evidence="2" type="ORF">G6F51_013057</name>
</gene>
<dbReference type="Proteomes" id="UP000717996">
    <property type="component" value="Unassembled WGS sequence"/>
</dbReference>
<dbReference type="AlphaFoldDB" id="A0A9P6XUC6"/>
<evidence type="ECO:0000259" key="1">
    <source>
        <dbReference type="Pfam" id="PF13358"/>
    </source>
</evidence>
<proteinExistence type="predicted"/>
<dbReference type="Gene3D" id="3.30.420.10">
    <property type="entry name" value="Ribonuclease H-like superfamily/Ribonuclease H"/>
    <property type="match status" value="1"/>
</dbReference>
<dbReference type="InterPro" id="IPR036397">
    <property type="entry name" value="RNaseH_sf"/>
</dbReference>
<dbReference type="InterPro" id="IPR038717">
    <property type="entry name" value="Tc1-like_DDE_dom"/>
</dbReference>
<dbReference type="GO" id="GO:0003676">
    <property type="term" value="F:nucleic acid binding"/>
    <property type="evidence" value="ECO:0007669"/>
    <property type="project" value="InterPro"/>
</dbReference>
<accession>A0A9P6XUC6</accession>
<dbReference type="SUPFAM" id="SSF53098">
    <property type="entry name" value="Ribonuclease H-like"/>
    <property type="match status" value="1"/>
</dbReference>
<evidence type="ECO:0000313" key="3">
    <source>
        <dbReference type="Proteomes" id="UP000717996"/>
    </source>
</evidence>
<comment type="caution">
    <text evidence="2">The sequence shown here is derived from an EMBL/GenBank/DDBJ whole genome shotgun (WGS) entry which is preliminary data.</text>
</comment>